<evidence type="ECO:0000313" key="2">
    <source>
        <dbReference type="Proteomes" id="UP000005631"/>
    </source>
</evidence>
<dbReference type="PROSITE" id="PS51257">
    <property type="entry name" value="PROKAR_LIPOPROTEIN"/>
    <property type="match status" value="1"/>
</dbReference>
<evidence type="ECO:0000313" key="1">
    <source>
        <dbReference type="EMBL" id="AEV31725.1"/>
    </source>
</evidence>
<gene>
    <name evidence="1" type="ordered locus">Oweho_0711</name>
</gene>
<dbReference type="AlphaFoldDB" id="G8R1I6"/>
<proteinExistence type="predicted"/>
<evidence type="ECO:0008006" key="3">
    <source>
        <dbReference type="Google" id="ProtNLM"/>
    </source>
</evidence>
<protein>
    <recommendedName>
        <fullName evidence="3">DUF4249 domain-containing protein</fullName>
    </recommendedName>
</protein>
<reference evidence="1 2" key="1">
    <citation type="journal article" date="2012" name="Stand. Genomic Sci.">
        <title>Genome sequence of the orange-pigmented seawater bacterium Owenweeksia hongkongensis type strain (UST20020801(T)).</title>
        <authorList>
            <person name="Riedel T."/>
            <person name="Held B."/>
            <person name="Nolan M."/>
            <person name="Lucas S."/>
            <person name="Lapidus A."/>
            <person name="Tice H."/>
            <person name="Del Rio T.G."/>
            <person name="Cheng J.F."/>
            <person name="Han C."/>
            <person name="Tapia R."/>
            <person name="Goodwin L.A."/>
            <person name="Pitluck S."/>
            <person name="Liolios K."/>
            <person name="Mavromatis K."/>
            <person name="Pagani I."/>
            <person name="Ivanova N."/>
            <person name="Mikhailova N."/>
            <person name="Pati A."/>
            <person name="Chen A."/>
            <person name="Palaniappan K."/>
            <person name="Rohde M."/>
            <person name="Tindall B.J."/>
            <person name="Detter J.C."/>
            <person name="Goker M."/>
            <person name="Woyke T."/>
            <person name="Bristow J."/>
            <person name="Eisen J.A."/>
            <person name="Markowitz V."/>
            <person name="Hugenholtz P."/>
            <person name="Klenk H.P."/>
            <person name="Kyrpides N.C."/>
        </authorList>
    </citation>
    <scope>NUCLEOTIDE SEQUENCE</scope>
    <source>
        <strain evidence="2">DSM 17368 / JCM 12287 / NRRL B-23963</strain>
    </source>
</reference>
<dbReference type="InterPro" id="IPR025345">
    <property type="entry name" value="DUF4249"/>
</dbReference>
<sequence length="289" mass="32715">MIQIKYFLFVLISLVLFSSCETTIKYDLPQEPNKITIDSKLVEGDTPVVHVFTSTYTLSRDNPGEPKNAEVSLIENGIEVSRLSVQSNLYGQTFYSSNYTILPNELYRVQVSLPEYETAFGEGLTKEAVPVSSTIFDTSSNNLEFTFQDPPTAGDYYLITVKSLTDSYPISYSTHDVVINFFDEYTFDDPFSSGGEKIGQNGYMTDELFNGKTKTVRMTVRDIDIPHNQTPRLIELWHISEDLYNHERTKAVAWQSENPFSEPAQIYSNITNGYGIVGTAAVDRKQFFP</sequence>
<dbReference type="OrthoDB" id="1466461at2"/>
<dbReference type="Pfam" id="PF14054">
    <property type="entry name" value="DUF4249"/>
    <property type="match status" value="1"/>
</dbReference>
<keyword evidence="2" id="KW-1185">Reference proteome</keyword>
<name>G8R1I6_OWEHD</name>
<dbReference type="STRING" id="926562.Oweho_0711"/>
<dbReference type="eggNOG" id="ENOG50339XG">
    <property type="taxonomic scope" value="Bacteria"/>
</dbReference>
<dbReference type="HOGENOM" id="CLU_067543_0_0_10"/>
<dbReference type="Proteomes" id="UP000005631">
    <property type="component" value="Chromosome"/>
</dbReference>
<dbReference type="RefSeq" id="WP_014201086.1">
    <property type="nucleotide sequence ID" value="NC_016599.1"/>
</dbReference>
<accession>G8R1I6</accession>
<organism evidence="1 2">
    <name type="scientific">Owenweeksia hongkongensis (strain DSM 17368 / CIP 108786 / JCM 12287 / NRRL B-23963 / UST20020801)</name>
    <dbReference type="NCBI Taxonomy" id="926562"/>
    <lineage>
        <taxon>Bacteria</taxon>
        <taxon>Pseudomonadati</taxon>
        <taxon>Bacteroidota</taxon>
        <taxon>Flavobacteriia</taxon>
        <taxon>Flavobacteriales</taxon>
        <taxon>Owenweeksiaceae</taxon>
        <taxon>Owenweeksia</taxon>
    </lineage>
</organism>
<dbReference type="EMBL" id="CP003156">
    <property type="protein sequence ID" value="AEV31725.1"/>
    <property type="molecule type" value="Genomic_DNA"/>
</dbReference>
<dbReference type="KEGG" id="oho:Oweho_0711"/>